<dbReference type="RefSeq" id="WP_378038845.1">
    <property type="nucleotide sequence ID" value="NZ_JBHSIV010000038.1"/>
</dbReference>
<comment type="caution">
    <text evidence="2">The sequence shown here is derived from an EMBL/GenBank/DDBJ whole genome shotgun (WGS) entry which is preliminary data.</text>
</comment>
<protein>
    <submittedName>
        <fullName evidence="2">Uncharacterized protein</fullName>
    </submittedName>
</protein>
<evidence type="ECO:0000313" key="2">
    <source>
        <dbReference type="EMBL" id="MFC5065516.1"/>
    </source>
</evidence>
<gene>
    <name evidence="2" type="ORF">ACFPBZ_25085</name>
</gene>
<organism evidence="2 3">
    <name type="scientific">Actinomycetospora atypica</name>
    <dbReference type="NCBI Taxonomy" id="1290095"/>
    <lineage>
        <taxon>Bacteria</taxon>
        <taxon>Bacillati</taxon>
        <taxon>Actinomycetota</taxon>
        <taxon>Actinomycetes</taxon>
        <taxon>Pseudonocardiales</taxon>
        <taxon>Pseudonocardiaceae</taxon>
        <taxon>Actinomycetospora</taxon>
    </lineage>
</organism>
<accession>A0ABV9YY46</accession>
<name>A0ABV9YY46_9PSEU</name>
<feature type="compositionally biased region" description="Low complexity" evidence="1">
    <location>
        <begin position="26"/>
        <end position="35"/>
    </location>
</feature>
<feature type="non-terminal residue" evidence="2">
    <location>
        <position position="1"/>
    </location>
</feature>
<evidence type="ECO:0000256" key="1">
    <source>
        <dbReference type="SAM" id="MobiDB-lite"/>
    </source>
</evidence>
<feature type="region of interest" description="Disordered" evidence="1">
    <location>
        <begin position="241"/>
        <end position="275"/>
    </location>
</feature>
<reference evidence="3" key="1">
    <citation type="journal article" date="2019" name="Int. J. Syst. Evol. Microbiol.">
        <title>The Global Catalogue of Microorganisms (GCM) 10K type strain sequencing project: providing services to taxonomists for standard genome sequencing and annotation.</title>
        <authorList>
            <consortium name="The Broad Institute Genomics Platform"/>
            <consortium name="The Broad Institute Genome Sequencing Center for Infectious Disease"/>
            <person name="Wu L."/>
            <person name="Ma J."/>
        </authorList>
    </citation>
    <scope>NUCLEOTIDE SEQUENCE [LARGE SCALE GENOMIC DNA]</scope>
    <source>
        <strain evidence="3">CGMCC 4.7093</strain>
    </source>
</reference>
<evidence type="ECO:0000313" key="3">
    <source>
        <dbReference type="Proteomes" id="UP001595947"/>
    </source>
</evidence>
<dbReference type="EMBL" id="JBHSIV010000038">
    <property type="protein sequence ID" value="MFC5065516.1"/>
    <property type="molecule type" value="Genomic_DNA"/>
</dbReference>
<feature type="region of interest" description="Disordered" evidence="1">
    <location>
        <begin position="1"/>
        <end position="35"/>
    </location>
</feature>
<keyword evidence="3" id="KW-1185">Reference proteome</keyword>
<sequence>PAPTGAPPPPPSRHVAAPAGPPIPPTTSSGPGVPAYTLANRLADWRRARADGRAGIPGTGSGTPALEELAQDFLARSHRERLRLDVELAPLLETEAALVVRIGATEAAAQRAEQRAESWPVLLDDGQLGLRRGGESQTPDDIVRARRAREYEALRRPMVDEIARLTTAATAAREELARVRAALRAREVVGATRVRRLHAQIMRRISAYERHLVRFHPQRDRIGPTLAAQHPRIPGWVFAAEDPTVPPAAHSGAGPTPPAGTPDPTGHHGRVREES</sequence>
<proteinExistence type="predicted"/>
<feature type="compositionally biased region" description="Pro residues" evidence="1">
    <location>
        <begin position="1"/>
        <end position="12"/>
    </location>
</feature>
<dbReference type="Proteomes" id="UP001595947">
    <property type="component" value="Unassembled WGS sequence"/>
</dbReference>